<organism evidence="1 2">
    <name type="scientific">Oedothorax gibbosus</name>
    <dbReference type="NCBI Taxonomy" id="931172"/>
    <lineage>
        <taxon>Eukaryota</taxon>
        <taxon>Metazoa</taxon>
        <taxon>Ecdysozoa</taxon>
        <taxon>Arthropoda</taxon>
        <taxon>Chelicerata</taxon>
        <taxon>Arachnida</taxon>
        <taxon>Araneae</taxon>
        <taxon>Araneomorphae</taxon>
        <taxon>Entelegynae</taxon>
        <taxon>Araneoidea</taxon>
        <taxon>Linyphiidae</taxon>
        <taxon>Erigoninae</taxon>
        <taxon>Oedothorax</taxon>
    </lineage>
</organism>
<protein>
    <submittedName>
        <fullName evidence="1">Uncharacterized protein</fullName>
    </submittedName>
</protein>
<keyword evidence="2" id="KW-1185">Reference proteome</keyword>
<evidence type="ECO:0000313" key="2">
    <source>
        <dbReference type="Proteomes" id="UP000827092"/>
    </source>
</evidence>
<gene>
    <name evidence="1" type="ORF">JTE90_010647</name>
</gene>
<comment type="caution">
    <text evidence="1">The sequence shown here is derived from an EMBL/GenBank/DDBJ whole genome shotgun (WGS) entry which is preliminary data.</text>
</comment>
<dbReference type="Proteomes" id="UP000827092">
    <property type="component" value="Unassembled WGS sequence"/>
</dbReference>
<name>A0AAV6U9L2_9ARAC</name>
<sequence length="97" mass="10828">MDCHCPLSVLRGRQQCCSCASREPRSLANAHAAVRIAVAPPPPPPPFSRTRSVFSHLQRRNVKPRVVLVLKTSELANRDITKRITSTQLIFKVKDSL</sequence>
<proteinExistence type="predicted"/>
<reference evidence="1 2" key="1">
    <citation type="journal article" date="2022" name="Nat. Ecol. Evol.">
        <title>A masculinizing supergene underlies an exaggerated male reproductive morph in a spider.</title>
        <authorList>
            <person name="Hendrickx F."/>
            <person name="De Corte Z."/>
            <person name="Sonet G."/>
            <person name="Van Belleghem S.M."/>
            <person name="Kostlbacher S."/>
            <person name="Vangestel C."/>
        </authorList>
    </citation>
    <scope>NUCLEOTIDE SEQUENCE [LARGE SCALE GENOMIC DNA]</scope>
    <source>
        <strain evidence="1">W744_W776</strain>
    </source>
</reference>
<dbReference type="AlphaFoldDB" id="A0AAV6U9L2"/>
<dbReference type="EMBL" id="JAFNEN010000542">
    <property type="protein sequence ID" value="KAG8180899.1"/>
    <property type="molecule type" value="Genomic_DNA"/>
</dbReference>
<accession>A0AAV6U9L2</accession>
<evidence type="ECO:0000313" key="1">
    <source>
        <dbReference type="EMBL" id="KAG8180899.1"/>
    </source>
</evidence>